<sequence>MQFEAGLRFPPFSKNIFRYIDATGDMMTTDNKSPSKRIECEETGILTERADLPNSKPGAKDKAEHQALLPHERDETTRPTGTSHRGNEHTREVIGQAHEDTKQGLKDTDRRGIPSDIVDSDIPAADDIPGVSPDRNVKKH</sequence>
<accession>A0A1I7H164</accession>
<feature type="compositionally biased region" description="Basic and acidic residues" evidence="1">
    <location>
        <begin position="58"/>
        <end position="77"/>
    </location>
</feature>
<name>A0A1I7H164_9PROT</name>
<dbReference type="AlphaFoldDB" id="A0A1I7H164"/>
<proteinExistence type="predicted"/>
<protein>
    <submittedName>
        <fullName evidence="2">Uncharacterized protein</fullName>
    </submittedName>
</protein>
<evidence type="ECO:0000313" key="2">
    <source>
        <dbReference type="EMBL" id="SFU54427.1"/>
    </source>
</evidence>
<organism evidence="2 3">
    <name type="scientific">Nitrosospira multiformis</name>
    <dbReference type="NCBI Taxonomy" id="1231"/>
    <lineage>
        <taxon>Bacteria</taxon>
        <taxon>Pseudomonadati</taxon>
        <taxon>Pseudomonadota</taxon>
        <taxon>Betaproteobacteria</taxon>
        <taxon>Nitrosomonadales</taxon>
        <taxon>Nitrosomonadaceae</taxon>
        <taxon>Nitrosospira</taxon>
    </lineage>
</organism>
<dbReference type="EMBL" id="FPBZ01000006">
    <property type="protein sequence ID" value="SFU54427.1"/>
    <property type="molecule type" value="Genomic_DNA"/>
</dbReference>
<gene>
    <name evidence="2" type="ORF">SAMN05216417_106179</name>
</gene>
<evidence type="ECO:0000313" key="3">
    <source>
        <dbReference type="Proteomes" id="UP000182649"/>
    </source>
</evidence>
<evidence type="ECO:0000256" key="1">
    <source>
        <dbReference type="SAM" id="MobiDB-lite"/>
    </source>
</evidence>
<feature type="compositionally biased region" description="Basic and acidic residues" evidence="1">
    <location>
        <begin position="85"/>
        <end position="113"/>
    </location>
</feature>
<reference evidence="3" key="1">
    <citation type="submission" date="2016-10" db="EMBL/GenBank/DDBJ databases">
        <authorList>
            <person name="Varghese N."/>
            <person name="Submissions S."/>
        </authorList>
    </citation>
    <scope>NUCLEOTIDE SEQUENCE [LARGE SCALE GENOMIC DNA]</scope>
    <source>
        <strain evidence="3">Nl14</strain>
    </source>
</reference>
<feature type="region of interest" description="Disordered" evidence="1">
    <location>
        <begin position="42"/>
        <end position="140"/>
    </location>
</feature>
<dbReference type="Proteomes" id="UP000182649">
    <property type="component" value="Unassembled WGS sequence"/>
</dbReference>